<evidence type="ECO:0000259" key="2">
    <source>
        <dbReference type="PROSITE" id="PS50181"/>
    </source>
</evidence>
<proteinExistence type="predicted"/>
<dbReference type="SUPFAM" id="SSF81383">
    <property type="entry name" value="F-box domain"/>
    <property type="match status" value="1"/>
</dbReference>
<keyword evidence="1" id="KW-0732">Signal</keyword>
<dbReference type="InterPro" id="IPR001810">
    <property type="entry name" value="F-box_dom"/>
</dbReference>
<dbReference type="InterPro" id="IPR036047">
    <property type="entry name" value="F-box-like_dom_sf"/>
</dbReference>
<dbReference type="Proteomes" id="UP001175227">
    <property type="component" value="Unassembled WGS sequence"/>
</dbReference>
<evidence type="ECO:0000256" key="1">
    <source>
        <dbReference type="SAM" id="SignalP"/>
    </source>
</evidence>
<protein>
    <recommendedName>
        <fullName evidence="2">F-box domain-containing protein</fullName>
    </recommendedName>
</protein>
<feature type="chain" id="PRO_5041413672" description="F-box domain-containing protein" evidence="1">
    <location>
        <begin position="19"/>
        <end position="166"/>
    </location>
</feature>
<name>A0AA39U8M9_9AGAR</name>
<feature type="domain" description="F-box" evidence="2">
    <location>
        <begin position="109"/>
        <end position="146"/>
    </location>
</feature>
<dbReference type="PROSITE" id="PS50181">
    <property type="entry name" value="FBOX"/>
    <property type="match status" value="1"/>
</dbReference>
<keyword evidence="4" id="KW-1185">Reference proteome</keyword>
<dbReference type="EMBL" id="JAUEPR010000018">
    <property type="protein sequence ID" value="KAK0477103.1"/>
    <property type="molecule type" value="Genomic_DNA"/>
</dbReference>
<feature type="signal peptide" evidence="1">
    <location>
        <begin position="1"/>
        <end position="18"/>
    </location>
</feature>
<sequence length="166" mass="19043">MPMLNISLLPFVLAYVLNQFDFDAMTKEVSEYEKKMLAGQVLASLVDGSHAYYKYLNDLVLLSRMKGNPLKDNLYRSLEPLLSHFACEWQSFEIKFTPTPLFDWVTALSSSFMDFPDEIKMAILNVLPHSDLLALRPVNRRLWELVTPITHSRLCFLLGLATSKPN</sequence>
<comment type="caution">
    <text evidence="3">The sequence shown here is derived from an EMBL/GenBank/DDBJ whole genome shotgun (WGS) entry which is preliminary data.</text>
</comment>
<reference evidence="3" key="1">
    <citation type="submission" date="2023-06" db="EMBL/GenBank/DDBJ databases">
        <authorList>
            <consortium name="Lawrence Berkeley National Laboratory"/>
            <person name="Ahrendt S."/>
            <person name="Sahu N."/>
            <person name="Indic B."/>
            <person name="Wong-Bajracharya J."/>
            <person name="Merenyi Z."/>
            <person name="Ke H.-M."/>
            <person name="Monk M."/>
            <person name="Kocsube S."/>
            <person name="Drula E."/>
            <person name="Lipzen A."/>
            <person name="Balint B."/>
            <person name="Henrissat B."/>
            <person name="Andreopoulos B."/>
            <person name="Martin F.M."/>
            <person name="Harder C.B."/>
            <person name="Rigling D."/>
            <person name="Ford K.L."/>
            <person name="Foster G.D."/>
            <person name="Pangilinan J."/>
            <person name="Papanicolaou A."/>
            <person name="Barry K."/>
            <person name="LaButti K."/>
            <person name="Viragh M."/>
            <person name="Koriabine M."/>
            <person name="Yan M."/>
            <person name="Riley R."/>
            <person name="Champramary S."/>
            <person name="Plett K.L."/>
            <person name="Tsai I.J."/>
            <person name="Slot J."/>
            <person name="Sipos G."/>
            <person name="Plett J."/>
            <person name="Nagy L.G."/>
            <person name="Grigoriev I.V."/>
        </authorList>
    </citation>
    <scope>NUCLEOTIDE SEQUENCE</scope>
    <source>
        <strain evidence="3">ICMP 16352</strain>
    </source>
</reference>
<dbReference type="CDD" id="cd09917">
    <property type="entry name" value="F-box_SF"/>
    <property type="match status" value="1"/>
</dbReference>
<evidence type="ECO:0000313" key="3">
    <source>
        <dbReference type="EMBL" id="KAK0477103.1"/>
    </source>
</evidence>
<gene>
    <name evidence="3" type="ORF">IW261DRAFT_1566574</name>
</gene>
<organism evidence="3 4">
    <name type="scientific">Armillaria novae-zelandiae</name>
    <dbReference type="NCBI Taxonomy" id="153914"/>
    <lineage>
        <taxon>Eukaryota</taxon>
        <taxon>Fungi</taxon>
        <taxon>Dikarya</taxon>
        <taxon>Basidiomycota</taxon>
        <taxon>Agaricomycotina</taxon>
        <taxon>Agaricomycetes</taxon>
        <taxon>Agaricomycetidae</taxon>
        <taxon>Agaricales</taxon>
        <taxon>Marasmiineae</taxon>
        <taxon>Physalacriaceae</taxon>
        <taxon>Armillaria</taxon>
    </lineage>
</organism>
<evidence type="ECO:0000313" key="4">
    <source>
        <dbReference type="Proteomes" id="UP001175227"/>
    </source>
</evidence>
<accession>A0AA39U8M9</accession>
<dbReference type="AlphaFoldDB" id="A0AA39U8M9"/>